<reference evidence="2 3" key="1">
    <citation type="submission" date="2020-08" db="EMBL/GenBank/DDBJ databases">
        <title>Genomic Encyclopedia of Type Strains, Phase IV (KMG-IV): sequencing the most valuable type-strain genomes for metagenomic binning, comparative biology and taxonomic classification.</title>
        <authorList>
            <person name="Goeker M."/>
        </authorList>
    </citation>
    <scope>NUCLEOTIDE SEQUENCE [LARGE SCALE GENOMIC DNA]</scope>
    <source>
        <strain evidence="2 3">DSM 12141</strain>
    </source>
</reference>
<dbReference type="Proteomes" id="UP000541136">
    <property type="component" value="Unassembled WGS sequence"/>
</dbReference>
<organism evidence="2 3">
    <name type="scientific">Castellaniella defragrans</name>
    <name type="common">Alcaligenes defragrans</name>
    <dbReference type="NCBI Taxonomy" id="75697"/>
    <lineage>
        <taxon>Bacteria</taxon>
        <taxon>Pseudomonadati</taxon>
        <taxon>Pseudomonadota</taxon>
        <taxon>Betaproteobacteria</taxon>
        <taxon>Burkholderiales</taxon>
        <taxon>Alcaligenaceae</taxon>
        <taxon>Castellaniella</taxon>
    </lineage>
</organism>
<keyword evidence="1" id="KW-1133">Transmembrane helix</keyword>
<protein>
    <submittedName>
        <fullName evidence="2">Cbb3-type cytochrome oxidase maturation protein</fullName>
    </submittedName>
</protein>
<gene>
    <name evidence="2" type="ORF">HNR28_000840</name>
</gene>
<evidence type="ECO:0000313" key="3">
    <source>
        <dbReference type="Proteomes" id="UP000541136"/>
    </source>
</evidence>
<dbReference type="Pfam" id="PF03597">
    <property type="entry name" value="FixS"/>
    <property type="match status" value="1"/>
</dbReference>
<keyword evidence="1" id="KW-0472">Membrane</keyword>
<feature type="transmembrane region" description="Helical" evidence="1">
    <location>
        <begin position="6"/>
        <end position="26"/>
    </location>
</feature>
<comment type="caution">
    <text evidence="2">The sequence shown here is derived from an EMBL/GenBank/DDBJ whole genome shotgun (WGS) entry which is preliminary data.</text>
</comment>
<evidence type="ECO:0000256" key="1">
    <source>
        <dbReference type="SAM" id="Phobius"/>
    </source>
</evidence>
<sequence>MDALFLLLPISLLFVLGIGVAFWWAIFAGQFDDTRDAASAILDDDDHAHPGGP</sequence>
<proteinExistence type="predicted"/>
<dbReference type="EMBL" id="JACHIB010000004">
    <property type="protein sequence ID" value="MBB6082811.1"/>
    <property type="molecule type" value="Genomic_DNA"/>
</dbReference>
<dbReference type="PANTHER" id="PTHR41532:SF1">
    <property type="entry name" value="FIXS PROTEIN"/>
    <property type="match status" value="1"/>
</dbReference>
<evidence type="ECO:0000313" key="2">
    <source>
        <dbReference type="EMBL" id="MBB6082811.1"/>
    </source>
</evidence>
<keyword evidence="1" id="KW-0812">Transmembrane</keyword>
<dbReference type="NCBIfam" id="TIGR00847">
    <property type="entry name" value="ccoS"/>
    <property type="match status" value="1"/>
</dbReference>
<name>A0A7W9TLZ2_CASDE</name>
<dbReference type="PANTHER" id="PTHR41532">
    <property type="entry name" value="FIXS PROTEIN"/>
    <property type="match status" value="1"/>
</dbReference>
<dbReference type="AlphaFoldDB" id="A0A7W9TLZ2"/>
<dbReference type="InterPro" id="IPR004714">
    <property type="entry name" value="Cyt_oxidase_maturation_cbb3"/>
</dbReference>
<accession>A0A7W9TLZ2</accession>
<dbReference type="RefSeq" id="WP_043681526.1">
    <property type="nucleotide sequence ID" value="NZ_JACHIB010000004.1"/>
</dbReference>